<reference evidence="3 4" key="1">
    <citation type="submission" date="2018-11" db="EMBL/GenBank/DDBJ databases">
        <title>Genomic Encyclopedia of Type Strains, Phase IV (KMG-IV): sequencing the most valuable type-strain genomes for metagenomic binning, comparative biology and taxonomic classification.</title>
        <authorList>
            <person name="Goeker M."/>
        </authorList>
    </citation>
    <scope>NUCLEOTIDE SEQUENCE [LARGE SCALE GENOMIC DNA]</scope>
    <source>
        <strain evidence="3 4">DSM 22027</strain>
    </source>
</reference>
<dbReference type="AlphaFoldDB" id="A0A3N1UPX6"/>
<dbReference type="CDD" id="cd01144">
    <property type="entry name" value="BtuF"/>
    <property type="match status" value="1"/>
</dbReference>
<name>A0A3N1UPX6_9BACT</name>
<dbReference type="SUPFAM" id="SSF53807">
    <property type="entry name" value="Helical backbone' metal receptor"/>
    <property type="match status" value="1"/>
</dbReference>
<evidence type="ECO:0000313" key="3">
    <source>
        <dbReference type="EMBL" id="ROQ93184.1"/>
    </source>
</evidence>
<feature type="domain" description="Fe/B12 periplasmic-binding" evidence="2">
    <location>
        <begin position="55"/>
        <end position="306"/>
    </location>
</feature>
<sequence length="307" mass="34294">MTGDRRVWHKSWPEPARRALFGVFLALILAASRVYARDGVDLVGRRVNLPEVPQRVVTLAPSLTEMVFALGAGPRVVGVSRYSNYPEATRDLPRVGSYVQPDVEKIVALNPDLCLVVKDGNPREVVDKLEQVGIPVYAVNPKNLDQVMETLIALGEVLQARDAAKALVADMKRRLHAVDERVRRVPQRPGVFFQIGVSPIVSVGTETFAHELITRAGGRNLAEGPEPYPRFTVEEVMALRPDIIVISSMERDQTFERVRQQWLRWPNIPAVALNRVVLVASDLFDRSGPRLVEGLERLVTILHPELD</sequence>
<evidence type="ECO:0000259" key="2">
    <source>
        <dbReference type="PROSITE" id="PS50983"/>
    </source>
</evidence>
<keyword evidence="4" id="KW-1185">Reference proteome</keyword>
<dbReference type="RefSeq" id="WP_123289720.1">
    <property type="nucleotide sequence ID" value="NZ_RJVA01000011.1"/>
</dbReference>
<dbReference type="GO" id="GO:0071281">
    <property type="term" value="P:cellular response to iron ion"/>
    <property type="evidence" value="ECO:0007669"/>
    <property type="project" value="TreeGrafter"/>
</dbReference>
<evidence type="ECO:0000313" key="4">
    <source>
        <dbReference type="Proteomes" id="UP000276223"/>
    </source>
</evidence>
<dbReference type="PROSITE" id="PS50983">
    <property type="entry name" value="FE_B12_PBP"/>
    <property type="match status" value="1"/>
</dbReference>
<proteinExistence type="predicted"/>
<keyword evidence="1" id="KW-0732">Signal</keyword>
<dbReference type="EMBL" id="RJVA01000011">
    <property type="protein sequence ID" value="ROQ93184.1"/>
    <property type="molecule type" value="Genomic_DNA"/>
</dbReference>
<dbReference type="Gene3D" id="3.40.50.1980">
    <property type="entry name" value="Nitrogenase molybdenum iron protein domain"/>
    <property type="match status" value="2"/>
</dbReference>
<dbReference type="OrthoDB" id="9787830at2"/>
<dbReference type="Pfam" id="PF01497">
    <property type="entry name" value="Peripla_BP_2"/>
    <property type="match status" value="1"/>
</dbReference>
<dbReference type="PANTHER" id="PTHR30535">
    <property type="entry name" value="VITAMIN B12-BINDING PROTEIN"/>
    <property type="match status" value="1"/>
</dbReference>
<comment type="caution">
    <text evidence="3">The sequence shown here is derived from an EMBL/GenBank/DDBJ whole genome shotgun (WGS) entry which is preliminary data.</text>
</comment>
<dbReference type="PANTHER" id="PTHR30535:SF34">
    <property type="entry name" value="MOLYBDATE-BINDING PROTEIN MOLA"/>
    <property type="match status" value="1"/>
</dbReference>
<dbReference type="InterPro" id="IPR002491">
    <property type="entry name" value="ABC_transptr_periplasmic_BD"/>
</dbReference>
<accession>A0A3N1UPX6</accession>
<dbReference type="InterPro" id="IPR050902">
    <property type="entry name" value="ABC_Transporter_SBP"/>
</dbReference>
<protein>
    <submittedName>
        <fullName evidence="3">Iron complex transport system substrate-binding protein</fullName>
    </submittedName>
</protein>
<gene>
    <name evidence="3" type="ORF">EDC27_1190</name>
</gene>
<evidence type="ECO:0000256" key="1">
    <source>
        <dbReference type="ARBA" id="ARBA00022729"/>
    </source>
</evidence>
<dbReference type="InterPro" id="IPR054828">
    <property type="entry name" value="Vit_B12_bind_prot"/>
</dbReference>
<dbReference type="Proteomes" id="UP000276223">
    <property type="component" value="Unassembled WGS sequence"/>
</dbReference>
<dbReference type="NCBIfam" id="NF038402">
    <property type="entry name" value="TroA_like"/>
    <property type="match status" value="1"/>
</dbReference>
<organism evidence="3 4">
    <name type="scientific">Desulfosoma caldarium</name>
    <dbReference type="NCBI Taxonomy" id="610254"/>
    <lineage>
        <taxon>Bacteria</taxon>
        <taxon>Pseudomonadati</taxon>
        <taxon>Thermodesulfobacteriota</taxon>
        <taxon>Syntrophobacteria</taxon>
        <taxon>Syntrophobacterales</taxon>
        <taxon>Syntrophobacteraceae</taxon>
        <taxon>Desulfosoma</taxon>
    </lineage>
</organism>